<evidence type="ECO:0000256" key="5">
    <source>
        <dbReference type="ARBA" id="ARBA00022909"/>
    </source>
</evidence>
<evidence type="ECO:0000256" key="11">
    <source>
        <dbReference type="ARBA" id="ARBA00069174"/>
    </source>
</evidence>
<gene>
    <name evidence="13" type="primary">pabC</name>
    <name evidence="13" type="ORF">B6S08_03425</name>
</gene>
<dbReference type="Gene3D" id="3.30.470.10">
    <property type="match status" value="1"/>
</dbReference>
<keyword evidence="6 13" id="KW-0456">Lyase</keyword>
<organism evidence="13 14">
    <name type="scientific">Oceanimonas doudoroffii</name>
    <dbReference type="NCBI Taxonomy" id="84158"/>
    <lineage>
        <taxon>Bacteria</taxon>
        <taxon>Pseudomonadati</taxon>
        <taxon>Pseudomonadota</taxon>
        <taxon>Gammaproteobacteria</taxon>
        <taxon>Aeromonadales</taxon>
        <taxon>Aeromonadaceae</taxon>
        <taxon>Oceanimonas</taxon>
    </lineage>
</organism>
<dbReference type="NCBIfam" id="TIGR03461">
    <property type="entry name" value="pabC_Proteo"/>
    <property type="match status" value="1"/>
</dbReference>
<evidence type="ECO:0000256" key="6">
    <source>
        <dbReference type="ARBA" id="ARBA00023239"/>
    </source>
</evidence>
<dbReference type="InterPro" id="IPR043131">
    <property type="entry name" value="BCAT-like_N"/>
</dbReference>
<keyword evidence="14" id="KW-1185">Reference proteome</keyword>
<dbReference type="GO" id="GO:0005829">
    <property type="term" value="C:cytosol"/>
    <property type="evidence" value="ECO:0007669"/>
    <property type="project" value="TreeGrafter"/>
</dbReference>
<dbReference type="EC" id="4.1.3.38" evidence="8 12"/>
<dbReference type="SUPFAM" id="SSF56752">
    <property type="entry name" value="D-aminoacid aminotransferase-like PLP-dependent enzymes"/>
    <property type="match status" value="1"/>
</dbReference>
<evidence type="ECO:0000256" key="12">
    <source>
        <dbReference type="NCBIfam" id="TIGR03461"/>
    </source>
</evidence>
<comment type="pathway">
    <text evidence="7">Cofactor biosynthesis; tetrahydrofolate biosynthesis; 4-aminobenzoate from chorismate: step 2/2.</text>
</comment>
<comment type="catalytic activity">
    <reaction evidence="9">
        <text>4-amino-4-deoxychorismate = 4-aminobenzoate + pyruvate + H(+)</text>
        <dbReference type="Rhea" id="RHEA:16201"/>
        <dbReference type="ChEBI" id="CHEBI:15361"/>
        <dbReference type="ChEBI" id="CHEBI:15378"/>
        <dbReference type="ChEBI" id="CHEBI:17836"/>
        <dbReference type="ChEBI" id="CHEBI:58406"/>
        <dbReference type="EC" id="4.1.3.38"/>
    </reaction>
</comment>
<dbReference type="GO" id="GO:0046656">
    <property type="term" value="P:folic acid biosynthetic process"/>
    <property type="evidence" value="ECO:0007669"/>
    <property type="project" value="UniProtKB-KW"/>
</dbReference>
<dbReference type="Proteomes" id="UP000242757">
    <property type="component" value="Unassembled WGS sequence"/>
</dbReference>
<evidence type="ECO:0000256" key="7">
    <source>
        <dbReference type="ARBA" id="ARBA00035633"/>
    </source>
</evidence>
<comment type="function">
    <text evidence="10">Involved in the biosynthesis of p-aminobenzoate (PABA), a precursor of tetrahydrofolate. Converts 4-amino-4-deoxychorismate into 4-aminobenzoate (PABA) and pyruvate.</text>
</comment>
<comment type="cofactor">
    <cofactor evidence="1">
        <name>pyridoxal 5'-phosphate</name>
        <dbReference type="ChEBI" id="CHEBI:597326"/>
    </cofactor>
</comment>
<accession>A0A233RK42</accession>
<evidence type="ECO:0000256" key="8">
    <source>
        <dbReference type="ARBA" id="ARBA00035676"/>
    </source>
</evidence>
<comment type="similarity">
    <text evidence="2">Belongs to the class-IV pyridoxal-phosphate-dependent aminotransferase family.</text>
</comment>
<proteinExistence type="inferred from homology"/>
<evidence type="ECO:0000256" key="3">
    <source>
        <dbReference type="ARBA" id="ARBA00011738"/>
    </source>
</evidence>
<comment type="caution">
    <text evidence="13">The sequence shown here is derived from an EMBL/GenBank/DDBJ whole genome shotgun (WGS) entry which is preliminary data.</text>
</comment>
<keyword evidence="5" id="KW-0289">Folate biosynthesis</keyword>
<evidence type="ECO:0000256" key="1">
    <source>
        <dbReference type="ARBA" id="ARBA00001933"/>
    </source>
</evidence>
<protein>
    <recommendedName>
        <fullName evidence="11 12">Aminodeoxychorismate lyase</fullName>
        <ecNumber evidence="8 12">4.1.3.38</ecNumber>
    </recommendedName>
</protein>
<dbReference type="FunFam" id="3.20.10.10:FF:000002">
    <property type="entry name" value="D-alanine aminotransferase"/>
    <property type="match status" value="1"/>
</dbReference>
<comment type="subunit">
    <text evidence="3">Homodimer.</text>
</comment>
<dbReference type="GO" id="GO:0008696">
    <property type="term" value="F:4-amino-4-deoxychorismate lyase activity"/>
    <property type="evidence" value="ECO:0007669"/>
    <property type="project" value="UniProtKB-UniRule"/>
</dbReference>
<dbReference type="AlphaFoldDB" id="A0A233RK42"/>
<dbReference type="GO" id="GO:0030170">
    <property type="term" value="F:pyridoxal phosphate binding"/>
    <property type="evidence" value="ECO:0007669"/>
    <property type="project" value="InterPro"/>
</dbReference>
<evidence type="ECO:0000256" key="2">
    <source>
        <dbReference type="ARBA" id="ARBA00009320"/>
    </source>
</evidence>
<dbReference type="PANTHER" id="PTHR42743">
    <property type="entry name" value="AMINO-ACID AMINOTRANSFERASE"/>
    <property type="match status" value="1"/>
</dbReference>
<reference evidence="13 14" key="1">
    <citation type="submission" date="2017-08" db="EMBL/GenBank/DDBJ databases">
        <title>A Genome Sequence of Oceanimonas doudoroffii ATCC 27123T.</title>
        <authorList>
            <person name="Brennan M.A."/>
            <person name="Maclea K.S."/>
            <person name="Mcclelland W.D."/>
            <person name="Trachtenberg A.M."/>
        </authorList>
    </citation>
    <scope>NUCLEOTIDE SEQUENCE [LARGE SCALE GENOMIC DNA]</scope>
    <source>
        <strain evidence="13 14">ATCC 27123</strain>
    </source>
</reference>
<evidence type="ECO:0000256" key="9">
    <source>
        <dbReference type="ARBA" id="ARBA00049529"/>
    </source>
</evidence>
<dbReference type="InterPro" id="IPR017824">
    <property type="entry name" value="Aminodeoxychorismate_lyase_IV"/>
</dbReference>
<dbReference type="RefSeq" id="WP_094200529.1">
    <property type="nucleotide sequence ID" value="NZ_NBIM01000001.1"/>
</dbReference>
<dbReference type="InterPro" id="IPR001544">
    <property type="entry name" value="Aminotrans_IV"/>
</dbReference>
<dbReference type="Gene3D" id="3.20.10.10">
    <property type="entry name" value="D-amino Acid Aminotransferase, subunit A, domain 2"/>
    <property type="match status" value="1"/>
</dbReference>
<keyword evidence="4" id="KW-0663">Pyridoxal phosphate</keyword>
<sequence length="263" mass="28805">MHYIHHSQEPALARGWQLGDGHFTTMHARRGRVRLWSLHKARLVEACRRLHMAEPDWAAIDAELAALPDEGDRVVRLTLLRGPGGRGYGIAGCGATTVALNVSPFPAHYVTWREQGIALGLCEGRLGSSPLLAGLKTINRLEQVLLKAELDAQGLAEGVVLNEAGRVMEAVTANLFWRRGDDIYTPELAIGGVHGTLRRWVMTELGERVQQTSAPLAALQQADEVWLTNALMGLVPARSVAGHDLGGDFSMTRALQQRYEQID</sequence>
<evidence type="ECO:0000313" key="13">
    <source>
        <dbReference type="EMBL" id="OXY83759.1"/>
    </source>
</evidence>
<dbReference type="EMBL" id="NBIM01000001">
    <property type="protein sequence ID" value="OXY83759.1"/>
    <property type="molecule type" value="Genomic_DNA"/>
</dbReference>
<dbReference type="Pfam" id="PF01063">
    <property type="entry name" value="Aminotran_4"/>
    <property type="match status" value="1"/>
</dbReference>
<dbReference type="GO" id="GO:0008153">
    <property type="term" value="P:4-aminobenzoate biosynthetic process"/>
    <property type="evidence" value="ECO:0007669"/>
    <property type="project" value="UniProtKB-UniRule"/>
</dbReference>
<dbReference type="InterPro" id="IPR050571">
    <property type="entry name" value="Class-IV_PLP-Dep_Aminotrnsfr"/>
</dbReference>
<evidence type="ECO:0000313" key="14">
    <source>
        <dbReference type="Proteomes" id="UP000242757"/>
    </source>
</evidence>
<dbReference type="InterPro" id="IPR043132">
    <property type="entry name" value="BCAT-like_C"/>
</dbReference>
<name>A0A233RK42_9GAMM</name>
<dbReference type="InterPro" id="IPR036038">
    <property type="entry name" value="Aminotransferase-like"/>
</dbReference>
<evidence type="ECO:0000256" key="4">
    <source>
        <dbReference type="ARBA" id="ARBA00022898"/>
    </source>
</evidence>
<evidence type="ECO:0000256" key="10">
    <source>
        <dbReference type="ARBA" id="ARBA00054027"/>
    </source>
</evidence>
<dbReference type="PANTHER" id="PTHR42743:SF2">
    <property type="entry name" value="AMINODEOXYCHORISMATE LYASE"/>
    <property type="match status" value="1"/>
</dbReference>
<dbReference type="OrthoDB" id="9805628at2"/>